<feature type="domain" description="Integrase catalytic" evidence="2">
    <location>
        <begin position="17"/>
        <end position="47"/>
    </location>
</feature>
<proteinExistence type="predicted"/>
<dbReference type="Proteomes" id="UP001430804">
    <property type="component" value="Unassembled WGS sequence"/>
</dbReference>
<evidence type="ECO:0000313" key="3">
    <source>
        <dbReference type="EMBL" id="MBW3097154.1"/>
    </source>
</evidence>
<evidence type="ECO:0000313" key="4">
    <source>
        <dbReference type="Proteomes" id="UP001430804"/>
    </source>
</evidence>
<feature type="compositionally biased region" description="Basic and acidic residues" evidence="1">
    <location>
        <begin position="9"/>
        <end position="25"/>
    </location>
</feature>
<sequence>MYHQAARCSNERSTDPPTEPHARSAIAESREDFNTARPHSSLGYQTPATFAETLTATGYDDSLDKGFASAPVAQPAPYGVTETAEALIAAG</sequence>
<dbReference type="Pfam" id="PF13683">
    <property type="entry name" value="rve_3"/>
    <property type="match status" value="1"/>
</dbReference>
<accession>A0ABS6WQ17</accession>
<keyword evidence="4" id="KW-1185">Reference proteome</keyword>
<evidence type="ECO:0000256" key="1">
    <source>
        <dbReference type="SAM" id="MobiDB-lite"/>
    </source>
</evidence>
<reference evidence="3" key="1">
    <citation type="submission" date="2021-07" db="EMBL/GenBank/DDBJ databases">
        <title>Pseudohoeflea marina sp. nov. a polyhydroxyalcanoate-producing bacterium.</title>
        <authorList>
            <person name="Zheng W."/>
            <person name="Yu S."/>
            <person name="Huang Y."/>
        </authorList>
    </citation>
    <scope>NUCLEOTIDE SEQUENCE</scope>
    <source>
        <strain evidence="3">DP4N28-3</strain>
    </source>
</reference>
<feature type="region of interest" description="Disordered" evidence="1">
    <location>
        <begin position="1"/>
        <end position="25"/>
    </location>
</feature>
<gene>
    <name evidence="3" type="ORF">KY465_07665</name>
</gene>
<evidence type="ECO:0000259" key="2">
    <source>
        <dbReference type="Pfam" id="PF13683"/>
    </source>
</evidence>
<organism evidence="3 4">
    <name type="scientific">Pseudohoeflea coraliihabitans</name>
    <dbReference type="NCBI Taxonomy" id="2860393"/>
    <lineage>
        <taxon>Bacteria</taxon>
        <taxon>Pseudomonadati</taxon>
        <taxon>Pseudomonadota</taxon>
        <taxon>Alphaproteobacteria</taxon>
        <taxon>Hyphomicrobiales</taxon>
        <taxon>Rhizobiaceae</taxon>
        <taxon>Pseudohoeflea</taxon>
    </lineage>
</organism>
<dbReference type="InterPro" id="IPR001584">
    <property type="entry name" value="Integrase_cat-core"/>
</dbReference>
<comment type="caution">
    <text evidence="3">The sequence shown here is derived from an EMBL/GenBank/DDBJ whole genome shotgun (WGS) entry which is preliminary data.</text>
</comment>
<protein>
    <submittedName>
        <fullName evidence="3">Transposase</fullName>
    </submittedName>
</protein>
<name>A0ABS6WQ17_9HYPH</name>
<dbReference type="EMBL" id="JAHWQX010000002">
    <property type="protein sequence ID" value="MBW3097154.1"/>
    <property type="molecule type" value="Genomic_DNA"/>
</dbReference>